<dbReference type="InterPro" id="IPR000246">
    <property type="entry name" value="Peptidase_T2"/>
</dbReference>
<organism evidence="4 5">
    <name type="scientific">Allacma fusca</name>
    <dbReference type="NCBI Taxonomy" id="39272"/>
    <lineage>
        <taxon>Eukaryota</taxon>
        <taxon>Metazoa</taxon>
        <taxon>Ecdysozoa</taxon>
        <taxon>Arthropoda</taxon>
        <taxon>Hexapoda</taxon>
        <taxon>Collembola</taxon>
        <taxon>Symphypleona</taxon>
        <taxon>Sminthuridae</taxon>
        <taxon>Allacma</taxon>
    </lineage>
</organism>
<dbReference type="CDD" id="cd04514">
    <property type="entry name" value="Taspase1_like"/>
    <property type="match status" value="1"/>
</dbReference>
<dbReference type="PANTHER" id="PTHR10188">
    <property type="entry name" value="L-ASPARAGINASE"/>
    <property type="match status" value="1"/>
</dbReference>
<dbReference type="Pfam" id="PF01112">
    <property type="entry name" value="Asparaginase_2"/>
    <property type="match status" value="1"/>
</dbReference>
<dbReference type="InterPro" id="IPR037464">
    <property type="entry name" value="Taspase1"/>
</dbReference>
<feature type="region of interest" description="Disordered" evidence="3">
    <location>
        <begin position="1"/>
        <end position="26"/>
    </location>
</feature>
<sequence length="360" mass="38213">MSGSSSKRISGSSSSSPEKKRKRKPKVFLAVHYGAGRHSKNKEAMYRSLSDLACRKGLKILNNNGRADEAVVEAMVVLENSKKLNAGKGSYLTMNETVEVDAGFMSGNGKFGGIGAAPGIPNPCLAAKALANLEMDVLVSPNLLVGPGAKSWTASMGLKTCGDEVLICKRAKSAYNKFLEDKSAMSAHTESDTIGCIALDADGHVAASGSTGGGLYKFPGRVGPIAQYGCGIYAEDCSENSTTATAVATTGTGEYLTELRFAHTCDKLIREDDTTSSVTALKKAMDLAATGRKPRISSLHAPIVGMIGLTWTDGRGEFVVAHNSDNLVYAYTGSMFRDKVIMRYSEKSENKNYTLTAFNI</sequence>
<feature type="active site" description="Nucleophile" evidence="1">
    <location>
        <position position="193"/>
    </location>
</feature>
<dbReference type="GO" id="GO:0051604">
    <property type="term" value="P:protein maturation"/>
    <property type="evidence" value="ECO:0007669"/>
    <property type="project" value="TreeGrafter"/>
</dbReference>
<evidence type="ECO:0000256" key="1">
    <source>
        <dbReference type="PIRSR" id="PIRSR600246-1"/>
    </source>
</evidence>
<evidence type="ECO:0008006" key="6">
    <source>
        <dbReference type="Google" id="ProtNLM"/>
    </source>
</evidence>
<comment type="caution">
    <text evidence="4">The sequence shown here is derived from an EMBL/GenBank/DDBJ whole genome shotgun (WGS) entry which is preliminary data.</text>
</comment>
<gene>
    <name evidence="4" type="ORF">AFUS01_LOCUS12036</name>
</gene>
<evidence type="ECO:0000313" key="5">
    <source>
        <dbReference type="Proteomes" id="UP000708208"/>
    </source>
</evidence>
<evidence type="ECO:0000256" key="2">
    <source>
        <dbReference type="PIRSR" id="PIRSR600246-3"/>
    </source>
</evidence>
<feature type="site" description="Cleavage; by autolysis" evidence="2">
    <location>
        <begin position="192"/>
        <end position="193"/>
    </location>
</feature>
<proteinExistence type="predicted"/>
<evidence type="ECO:0000256" key="3">
    <source>
        <dbReference type="SAM" id="MobiDB-lite"/>
    </source>
</evidence>
<keyword evidence="5" id="KW-1185">Reference proteome</keyword>
<dbReference type="GO" id="GO:0004298">
    <property type="term" value="F:threonine-type endopeptidase activity"/>
    <property type="evidence" value="ECO:0007669"/>
    <property type="project" value="InterPro"/>
</dbReference>
<protein>
    <recommendedName>
        <fullName evidence="6">Asparaginase</fullName>
    </recommendedName>
</protein>
<accession>A0A8J2P2A8</accession>
<dbReference type="OrthoDB" id="77601at2759"/>
<evidence type="ECO:0000313" key="4">
    <source>
        <dbReference type="EMBL" id="CAG7722926.1"/>
    </source>
</evidence>
<dbReference type="EMBL" id="CAJVCH010093731">
    <property type="protein sequence ID" value="CAG7722926.1"/>
    <property type="molecule type" value="Genomic_DNA"/>
</dbReference>
<dbReference type="GO" id="GO:0005737">
    <property type="term" value="C:cytoplasm"/>
    <property type="evidence" value="ECO:0007669"/>
    <property type="project" value="TreeGrafter"/>
</dbReference>
<dbReference type="Proteomes" id="UP000708208">
    <property type="component" value="Unassembled WGS sequence"/>
</dbReference>
<feature type="compositionally biased region" description="Low complexity" evidence="3">
    <location>
        <begin position="1"/>
        <end position="16"/>
    </location>
</feature>
<name>A0A8J2P2A8_9HEXA</name>
<reference evidence="4" key="1">
    <citation type="submission" date="2021-06" db="EMBL/GenBank/DDBJ databases">
        <authorList>
            <person name="Hodson N. C."/>
            <person name="Mongue J. A."/>
            <person name="Jaron S. K."/>
        </authorList>
    </citation>
    <scope>NUCLEOTIDE SEQUENCE</scope>
</reference>
<dbReference type="AlphaFoldDB" id="A0A8J2P2A8"/>
<dbReference type="PANTHER" id="PTHR10188:SF8">
    <property type="entry name" value="THREONINE ASPARTASE 1"/>
    <property type="match status" value="1"/>
</dbReference>